<dbReference type="InterPro" id="IPR001876">
    <property type="entry name" value="Znf_RanBP2"/>
</dbReference>
<dbReference type="PANTHER" id="PTHR13948">
    <property type="entry name" value="RNA-BINDING PROTEIN"/>
    <property type="match status" value="1"/>
</dbReference>
<dbReference type="GO" id="GO:0008270">
    <property type="term" value="F:zinc ion binding"/>
    <property type="evidence" value="ECO:0007669"/>
    <property type="project" value="UniProtKB-KW"/>
</dbReference>
<feature type="compositionally biased region" description="Basic and acidic residues" evidence="8">
    <location>
        <begin position="253"/>
        <end position="272"/>
    </location>
</feature>
<gene>
    <name evidence="10" type="ORF">HERI1096_LOCUS14565</name>
    <name evidence="11" type="ORF">HERI1096_LOCUS14566</name>
</gene>
<evidence type="ECO:0000256" key="4">
    <source>
        <dbReference type="ARBA" id="ARBA00022771"/>
    </source>
</evidence>
<name>A0A6T9EYP5_9EUKA</name>
<dbReference type="InterPro" id="IPR000467">
    <property type="entry name" value="G_patch_dom"/>
</dbReference>
<keyword evidence="3" id="KW-0677">Repeat</keyword>
<accession>A0A6T9EYP5</accession>
<comment type="subcellular location">
    <subcellularLocation>
        <location evidence="1">Nucleus</location>
    </subcellularLocation>
</comment>
<evidence type="ECO:0000256" key="7">
    <source>
        <dbReference type="ARBA" id="ARBA00023242"/>
    </source>
</evidence>
<keyword evidence="7" id="KW-0539">Nucleus</keyword>
<evidence type="ECO:0000259" key="9">
    <source>
        <dbReference type="PROSITE" id="PS50174"/>
    </source>
</evidence>
<feature type="domain" description="G-patch" evidence="9">
    <location>
        <begin position="233"/>
        <end position="278"/>
    </location>
</feature>
<reference evidence="11" key="1">
    <citation type="submission" date="2021-01" db="EMBL/GenBank/DDBJ databases">
        <authorList>
            <person name="Corre E."/>
            <person name="Pelletier E."/>
            <person name="Niang G."/>
            <person name="Scheremetjew M."/>
            <person name="Finn R."/>
            <person name="Kale V."/>
            <person name="Holt S."/>
            <person name="Cochrane G."/>
            <person name="Meng A."/>
            <person name="Brown T."/>
            <person name="Cohen L."/>
        </authorList>
    </citation>
    <scope>NUCLEOTIDE SEQUENCE</scope>
    <source>
        <strain evidence="11">CCMP281</strain>
    </source>
</reference>
<keyword evidence="6" id="KW-0694">RNA-binding</keyword>
<dbReference type="EMBL" id="HBHX01026085">
    <property type="protein sequence ID" value="CAE0113891.1"/>
    <property type="molecule type" value="Transcribed_RNA"/>
</dbReference>
<evidence type="ECO:0000256" key="3">
    <source>
        <dbReference type="ARBA" id="ARBA00022737"/>
    </source>
</evidence>
<feature type="region of interest" description="Disordered" evidence="8">
    <location>
        <begin position="247"/>
        <end position="278"/>
    </location>
</feature>
<evidence type="ECO:0000256" key="5">
    <source>
        <dbReference type="ARBA" id="ARBA00022833"/>
    </source>
</evidence>
<proteinExistence type="predicted"/>
<dbReference type="SUPFAM" id="SSF90209">
    <property type="entry name" value="Ran binding protein zinc finger-like"/>
    <property type="match status" value="1"/>
</dbReference>
<dbReference type="EMBL" id="HBHX01026087">
    <property type="protein sequence ID" value="CAE0113892.1"/>
    <property type="molecule type" value="Transcribed_RNA"/>
</dbReference>
<protein>
    <recommendedName>
        <fullName evidence="9">G-patch domain-containing protein</fullName>
    </recommendedName>
</protein>
<dbReference type="AlphaFoldDB" id="A0A6T9EYP5"/>
<evidence type="ECO:0000256" key="8">
    <source>
        <dbReference type="SAM" id="MobiDB-lite"/>
    </source>
</evidence>
<dbReference type="Pfam" id="PF01585">
    <property type="entry name" value="G-patch"/>
    <property type="match status" value="1"/>
</dbReference>
<dbReference type="InterPro" id="IPR036443">
    <property type="entry name" value="Znf_RanBP2_sf"/>
</dbReference>
<dbReference type="PANTHER" id="PTHR13948:SF3">
    <property type="entry name" value="FI21118P1"/>
    <property type="match status" value="1"/>
</dbReference>
<evidence type="ECO:0000313" key="11">
    <source>
        <dbReference type="EMBL" id="CAE0113892.1"/>
    </source>
</evidence>
<dbReference type="SMART" id="SM00443">
    <property type="entry name" value="G_patch"/>
    <property type="match status" value="1"/>
</dbReference>
<evidence type="ECO:0000313" key="10">
    <source>
        <dbReference type="EMBL" id="CAE0113891.1"/>
    </source>
</evidence>
<keyword evidence="4" id="KW-0863">Zinc-finger</keyword>
<dbReference type="Gene3D" id="4.10.1060.10">
    <property type="entry name" value="Zinc finger, RanBP2-type"/>
    <property type="match status" value="1"/>
</dbReference>
<dbReference type="GO" id="GO:0000398">
    <property type="term" value="P:mRNA splicing, via spliceosome"/>
    <property type="evidence" value="ECO:0007669"/>
    <property type="project" value="TreeGrafter"/>
</dbReference>
<evidence type="ECO:0000256" key="6">
    <source>
        <dbReference type="ARBA" id="ARBA00022884"/>
    </source>
</evidence>
<evidence type="ECO:0000256" key="1">
    <source>
        <dbReference type="ARBA" id="ARBA00004123"/>
    </source>
</evidence>
<sequence>MDEARATQLDSGPIIALRGDSWCCLLCKRQFKSEDQLSKHILKSSLHRDNLGVAMRSNRILGPKRPFQGNEADGNPTKKTAVIQQHAPTTFAGIGNVAASAEAPAIAGNESTVAMSALERMELFEKQLKMQAKQKPDKEIVPDDEVKVDSNKARTINNQMDWECSGCQQFNFARSVICHNCKKHVDSTTKYLSNRLKEIKQERFAKVFGSAVAGGTAAARGTEHAYERPALSSDNLGHQMMESMGWAGGGLGSERDGITEPVRARGSGDAHARASFQY</sequence>
<dbReference type="GO" id="GO:0003723">
    <property type="term" value="F:RNA binding"/>
    <property type="evidence" value="ECO:0007669"/>
    <property type="project" value="UniProtKB-KW"/>
</dbReference>
<dbReference type="PROSITE" id="PS01358">
    <property type="entry name" value="ZF_RANBP2_1"/>
    <property type="match status" value="1"/>
</dbReference>
<dbReference type="GO" id="GO:0005634">
    <property type="term" value="C:nucleus"/>
    <property type="evidence" value="ECO:0007669"/>
    <property type="project" value="UniProtKB-SubCell"/>
</dbReference>
<organism evidence="11">
    <name type="scientific">Haptolina ericina</name>
    <dbReference type="NCBI Taxonomy" id="156174"/>
    <lineage>
        <taxon>Eukaryota</taxon>
        <taxon>Haptista</taxon>
        <taxon>Haptophyta</taxon>
        <taxon>Prymnesiophyceae</taxon>
        <taxon>Prymnesiales</taxon>
        <taxon>Prymnesiaceae</taxon>
        <taxon>Haptolina</taxon>
    </lineage>
</organism>
<keyword evidence="5" id="KW-0862">Zinc</keyword>
<dbReference type="PROSITE" id="PS50174">
    <property type="entry name" value="G_PATCH"/>
    <property type="match status" value="1"/>
</dbReference>
<keyword evidence="2" id="KW-0479">Metal-binding</keyword>
<evidence type="ECO:0000256" key="2">
    <source>
        <dbReference type="ARBA" id="ARBA00022723"/>
    </source>
</evidence>